<sequence length="100" mass="11482">MHPEQYEDRKRYINAIKNSFATSGQPLSANEQGGDNNRPEKVPHSFLGVRFFLALCLFLAFFAIKQTDTSWKGWDAKKITRQLQSTMDVSGISDWFKILP</sequence>
<dbReference type="EMBL" id="CYYA01000007">
    <property type="protein sequence ID" value="CUM97633.1"/>
    <property type="molecule type" value="Genomic_DNA"/>
</dbReference>
<accession>A0A173T4B2</accession>
<gene>
    <name evidence="2" type="ORF">ERS852448_01317</name>
</gene>
<dbReference type="GeneID" id="97390729"/>
<keyword evidence="1" id="KW-0472">Membrane</keyword>
<keyword evidence="1" id="KW-1133">Transmembrane helix</keyword>
<evidence type="ECO:0000256" key="1">
    <source>
        <dbReference type="SAM" id="Phobius"/>
    </source>
</evidence>
<dbReference type="Proteomes" id="UP000095492">
    <property type="component" value="Unassembled WGS sequence"/>
</dbReference>
<reference evidence="2 3" key="1">
    <citation type="submission" date="2015-09" db="EMBL/GenBank/DDBJ databases">
        <authorList>
            <consortium name="Pathogen Informatics"/>
        </authorList>
    </citation>
    <scope>NUCLEOTIDE SEQUENCE [LARGE SCALE GENOMIC DNA]</scope>
    <source>
        <strain evidence="2 3">2789STDY5608891</strain>
    </source>
</reference>
<proteinExistence type="predicted"/>
<dbReference type="OrthoDB" id="9990642at2"/>
<evidence type="ECO:0000313" key="2">
    <source>
        <dbReference type="EMBL" id="CUM97633.1"/>
    </source>
</evidence>
<dbReference type="STRING" id="39490.ERS852448_01317"/>
<keyword evidence="1" id="KW-0812">Transmembrane</keyword>
<feature type="transmembrane region" description="Helical" evidence="1">
    <location>
        <begin position="45"/>
        <end position="64"/>
    </location>
</feature>
<organism evidence="2 3">
    <name type="scientific">Eubacterium ramulus</name>
    <dbReference type="NCBI Taxonomy" id="39490"/>
    <lineage>
        <taxon>Bacteria</taxon>
        <taxon>Bacillati</taxon>
        <taxon>Bacillota</taxon>
        <taxon>Clostridia</taxon>
        <taxon>Eubacteriales</taxon>
        <taxon>Eubacteriaceae</taxon>
        <taxon>Eubacterium</taxon>
    </lineage>
</organism>
<name>A0A173T4B2_EUBRA</name>
<protein>
    <submittedName>
        <fullName evidence="2">Uncharacterized protein</fullName>
    </submittedName>
</protein>
<dbReference type="AlphaFoldDB" id="A0A173T4B2"/>
<evidence type="ECO:0000313" key="3">
    <source>
        <dbReference type="Proteomes" id="UP000095492"/>
    </source>
</evidence>
<dbReference type="RefSeq" id="WP_055290101.1">
    <property type="nucleotide sequence ID" value="NZ_CBCTYR010000026.1"/>
</dbReference>